<dbReference type="KEGG" id="mdr:MDOR_04730"/>
<protein>
    <submittedName>
        <fullName evidence="1">Uncharacterized protein</fullName>
    </submittedName>
</protein>
<name>A0A7I7VM29_9MYCO</name>
<evidence type="ECO:0000313" key="1">
    <source>
        <dbReference type="EMBL" id="BBZ06304.1"/>
    </source>
</evidence>
<evidence type="ECO:0000313" key="2">
    <source>
        <dbReference type="Proteomes" id="UP000467201"/>
    </source>
</evidence>
<accession>A0A7I7VM29</accession>
<dbReference type="Proteomes" id="UP000467201">
    <property type="component" value="Chromosome"/>
</dbReference>
<sequence length="50" mass="5549">MSIRTLHNDARRVNELEAVIVDVIRGVAALELKRKGGIRSAFFTPGKVDE</sequence>
<dbReference type="AlphaFoldDB" id="A0A7I7VM29"/>
<reference evidence="1 2" key="1">
    <citation type="journal article" date="2019" name="Emerg. Microbes Infect.">
        <title>Comprehensive subspecies identification of 175 nontuberculous mycobacteria species based on 7547 genomic profiles.</title>
        <authorList>
            <person name="Matsumoto Y."/>
            <person name="Kinjo T."/>
            <person name="Motooka D."/>
            <person name="Nabeya D."/>
            <person name="Jung N."/>
            <person name="Uechi K."/>
            <person name="Horii T."/>
            <person name="Iida T."/>
            <person name="Fujita J."/>
            <person name="Nakamura S."/>
        </authorList>
    </citation>
    <scope>NUCLEOTIDE SEQUENCE [LARGE SCALE GENOMIC DNA]</scope>
    <source>
        <strain evidence="1 2">JCM 12405</strain>
    </source>
</reference>
<dbReference type="EMBL" id="AP022605">
    <property type="protein sequence ID" value="BBZ06304.1"/>
    <property type="molecule type" value="Genomic_DNA"/>
</dbReference>
<proteinExistence type="predicted"/>
<gene>
    <name evidence="1" type="ORF">MDOR_04730</name>
</gene>
<dbReference type="RefSeq" id="WP_235849906.1">
    <property type="nucleotide sequence ID" value="NZ_AP022605.1"/>
</dbReference>
<organism evidence="1 2">
    <name type="scientific">Mycolicibacterium doricum</name>
    <dbReference type="NCBI Taxonomy" id="126673"/>
    <lineage>
        <taxon>Bacteria</taxon>
        <taxon>Bacillati</taxon>
        <taxon>Actinomycetota</taxon>
        <taxon>Actinomycetes</taxon>
        <taxon>Mycobacteriales</taxon>
        <taxon>Mycobacteriaceae</taxon>
        <taxon>Mycolicibacterium</taxon>
    </lineage>
</organism>